<organism evidence="1 2">
    <name type="scientific">Nocardioides euryhalodurans</name>
    <dbReference type="NCBI Taxonomy" id="2518370"/>
    <lineage>
        <taxon>Bacteria</taxon>
        <taxon>Bacillati</taxon>
        <taxon>Actinomycetota</taxon>
        <taxon>Actinomycetes</taxon>
        <taxon>Propionibacteriales</taxon>
        <taxon>Nocardioidaceae</taxon>
        <taxon>Nocardioides</taxon>
    </lineage>
</organism>
<dbReference type="EMBL" id="CP038267">
    <property type="protein sequence ID" value="QBR93194.1"/>
    <property type="molecule type" value="Genomic_DNA"/>
</dbReference>
<reference evidence="1 2" key="1">
    <citation type="submission" date="2019-03" db="EMBL/GenBank/DDBJ databases">
        <title>Three New Species of Nocardioides, Nocardioides euryhalodurans sp. nov., Nocardioides seonyuensis sp. nov. and Nocardioides eburneoflavus sp. nov., Iolated from Soil.</title>
        <authorList>
            <person name="Roh S.G."/>
            <person name="Lee C."/>
            <person name="Kim M.-K."/>
            <person name="Kim S.B."/>
        </authorList>
    </citation>
    <scope>NUCLEOTIDE SEQUENCE [LARGE SCALE GENOMIC DNA]</scope>
    <source>
        <strain evidence="1 2">MMS17-SY117</strain>
    </source>
</reference>
<protein>
    <submittedName>
        <fullName evidence="1">Uncharacterized protein</fullName>
    </submittedName>
</protein>
<accession>A0A4P7GMT0</accession>
<dbReference type="KEGG" id="noy:EXE57_13655"/>
<sequence>MFAVDPLVLTDAAARIADAAGAVSRLEVSGALGDVAAALPGSASVEGCRWLGSRAEASLEVWAGHLVELCESARLVARDAAVTDGVVADRFPGGGSP</sequence>
<name>A0A4P7GMT0_9ACTN</name>
<evidence type="ECO:0000313" key="1">
    <source>
        <dbReference type="EMBL" id="QBR93194.1"/>
    </source>
</evidence>
<dbReference type="AlphaFoldDB" id="A0A4P7GMT0"/>
<gene>
    <name evidence="1" type="ORF">EXE57_13655</name>
</gene>
<evidence type="ECO:0000313" key="2">
    <source>
        <dbReference type="Proteomes" id="UP000294894"/>
    </source>
</evidence>
<dbReference type="RefSeq" id="WP_135078371.1">
    <property type="nucleotide sequence ID" value="NZ_CP038267.1"/>
</dbReference>
<dbReference type="Proteomes" id="UP000294894">
    <property type="component" value="Chromosome"/>
</dbReference>
<proteinExistence type="predicted"/>
<keyword evidence="2" id="KW-1185">Reference proteome</keyword>